<organism evidence="2 3">
    <name type="scientific">Gelidibacter pelagius</name>
    <dbReference type="NCBI Taxonomy" id="2819985"/>
    <lineage>
        <taxon>Bacteria</taxon>
        <taxon>Pseudomonadati</taxon>
        <taxon>Bacteroidota</taxon>
        <taxon>Flavobacteriia</taxon>
        <taxon>Flavobacteriales</taxon>
        <taxon>Flavobacteriaceae</taxon>
        <taxon>Gelidibacter</taxon>
    </lineage>
</organism>
<evidence type="ECO:0000259" key="1">
    <source>
        <dbReference type="PROSITE" id="PS50106"/>
    </source>
</evidence>
<gene>
    <name evidence="2" type="ORF">J4051_15800</name>
</gene>
<dbReference type="Gene3D" id="3.50.30.30">
    <property type="match status" value="1"/>
</dbReference>
<dbReference type="InterPro" id="IPR007484">
    <property type="entry name" value="Peptidase_M28"/>
</dbReference>
<dbReference type="Proteomes" id="UP000681315">
    <property type="component" value="Unassembled WGS sequence"/>
</dbReference>
<comment type="caution">
    <text evidence="2">The sequence shown here is derived from an EMBL/GenBank/DDBJ whole genome shotgun (WGS) entry which is preliminary data.</text>
</comment>
<keyword evidence="3" id="KW-1185">Reference proteome</keyword>
<evidence type="ECO:0000313" key="3">
    <source>
        <dbReference type="Proteomes" id="UP000681315"/>
    </source>
</evidence>
<dbReference type="InterPro" id="IPR046450">
    <property type="entry name" value="PA_dom_sf"/>
</dbReference>
<dbReference type="PANTHER" id="PTHR12147:SF26">
    <property type="entry name" value="PEPTIDASE M28 DOMAIN-CONTAINING PROTEIN"/>
    <property type="match status" value="1"/>
</dbReference>
<dbReference type="InterPro" id="IPR045175">
    <property type="entry name" value="M28_fam"/>
</dbReference>
<dbReference type="SMART" id="SM00228">
    <property type="entry name" value="PDZ"/>
    <property type="match status" value="1"/>
</dbReference>
<evidence type="ECO:0000313" key="2">
    <source>
        <dbReference type="EMBL" id="MBO3099742.1"/>
    </source>
</evidence>
<dbReference type="SUPFAM" id="SSF53187">
    <property type="entry name" value="Zn-dependent exopeptidases"/>
    <property type="match status" value="1"/>
</dbReference>
<feature type="domain" description="PDZ" evidence="1">
    <location>
        <begin position="510"/>
        <end position="562"/>
    </location>
</feature>
<sequence length="598" mass="65640">MKNIYKYSIISIIFVSVACKSDLNPEITVEDLTKTVTFLASDELEGRLPGSQGGVLAGNYIAERFKLIGVKPAGESGYFQNFNVVTETEAPLEENFLKIGNHTAELHKDFIPFSYSSNVSLEAQVAMVGYGFDISVDSLQWNDYENVNVKDKWVLLLRNDPEIRDPNSLFIPFSGEKSKVLTAKEKGAKGVLLVAGENVSKKDKLLDLEIDQTESNLGIPAFNITRELANKILESVGKTIEEVESGLVNEMKPNSFVSEALVEAQSKIVFKTTETRNVIGIIEGSDSNLKSEYVVVGAHYDHLGWGGSTTSSREPDVHAIHYGADDNASGVSGMLEIAEKLVNSSLKRSVILIGFGAEEIGIIGSKYFTMNPTIPKDKIVAMVNLDMIGRLKDTKEITVSGVGTSIEGEQLLERILSEKERDLVLGVEQNGFGPSDHANFYVEDIPVFFFNTGAHDDYHTSGDVLEKIDFDGLRRITEYAYDLSENLINADTALTFQEAGPKGKAANTRKGKVVLGLMPYFGKSEEDGLRVDGVTKGLAADKGGMKKGDVIVGIAGKKIHNIYEYMDRMTKIRPGQTINVDVMRDGKKEILIIQIDHD</sequence>
<name>A0ABS3SYD0_9FLAO</name>
<dbReference type="PROSITE" id="PS50106">
    <property type="entry name" value="PDZ"/>
    <property type="match status" value="1"/>
</dbReference>
<dbReference type="InterPro" id="IPR036034">
    <property type="entry name" value="PDZ_sf"/>
</dbReference>
<dbReference type="Pfam" id="PF04389">
    <property type="entry name" value="Peptidase_M28"/>
    <property type="match status" value="1"/>
</dbReference>
<dbReference type="PANTHER" id="PTHR12147">
    <property type="entry name" value="METALLOPEPTIDASE M28 FAMILY MEMBER"/>
    <property type="match status" value="1"/>
</dbReference>
<dbReference type="SUPFAM" id="SSF52025">
    <property type="entry name" value="PA domain"/>
    <property type="match status" value="1"/>
</dbReference>
<protein>
    <submittedName>
        <fullName evidence="2">M20/M25/M40 family metallo-hydrolase</fullName>
    </submittedName>
</protein>
<dbReference type="Pfam" id="PF13180">
    <property type="entry name" value="PDZ_2"/>
    <property type="match status" value="1"/>
</dbReference>
<dbReference type="SUPFAM" id="SSF50156">
    <property type="entry name" value="PDZ domain-like"/>
    <property type="match status" value="1"/>
</dbReference>
<dbReference type="EMBL" id="JAGEVG010000021">
    <property type="protein sequence ID" value="MBO3099742.1"/>
    <property type="molecule type" value="Genomic_DNA"/>
</dbReference>
<dbReference type="Gene3D" id="3.40.630.10">
    <property type="entry name" value="Zn peptidases"/>
    <property type="match status" value="1"/>
</dbReference>
<dbReference type="PROSITE" id="PS51257">
    <property type="entry name" value="PROKAR_LIPOPROTEIN"/>
    <property type="match status" value="1"/>
</dbReference>
<accession>A0ABS3SYD0</accession>
<dbReference type="Gene3D" id="2.30.42.10">
    <property type="match status" value="1"/>
</dbReference>
<dbReference type="RefSeq" id="WP_208234850.1">
    <property type="nucleotide sequence ID" value="NZ_JAGEVG010000021.1"/>
</dbReference>
<reference evidence="2 3" key="1">
    <citation type="submission" date="2021-03" db="EMBL/GenBank/DDBJ databases">
        <title>Gelidibacter sp. nov., isolated from costal sediment.</title>
        <authorList>
            <person name="Lun K.-Y."/>
        </authorList>
    </citation>
    <scope>NUCLEOTIDE SEQUENCE [LARGE SCALE GENOMIC DNA]</scope>
    <source>
        <strain evidence="2 3">DF109</strain>
    </source>
</reference>
<proteinExistence type="predicted"/>
<dbReference type="InterPro" id="IPR001478">
    <property type="entry name" value="PDZ"/>
</dbReference>